<proteinExistence type="inferred from homology"/>
<dbReference type="eggNOG" id="COG0598">
    <property type="taxonomic scope" value="Bacteria"/>
</dbReference>
<dbReference type="AlphaFoldDB" id="G8QXR3"/>
<evidence type="ECO:0000313" key="8">
    <source>
        <dbReference type="EMBL" id="AEV30707.1"/>
    </source>
</evidence>
<dbReference type="InterPro" id="IPR045861">
    <property type="entry name" value="CorA_cytoplasmic_dom"/>
</dbReference>
<dbReference type="KEGG" id="sgp:SpiGrapes_2957"/>
<protein>
    <submittedName>
        <fullName evidence="8">Mg2+/Co2+ transporter</fullName>
    </submittedName>
</protein>
<evidence type="ECO:0000256" key="7">
    <source>
        <dbReference type="SAM" id="Phobius"/>
    </source>
</evidence>
<dbReference type="InterPro" id="IPR002523">
    <property type="entry name" value="MgTranspt_CorA/ZnTranspt_ZntB"/>
</dbReference>
<evidence type="ECO:0000256" key="3">
    <source>
        <dbReference type="ARBA" id="ARBA00022692"/>
    </source>
</evidence>
<dbReference type="InterPro" id="IPR045863">
    <property type="entry name" value="CorA_TM1_TM2"/>
</dbReference>
<dbReference type="CDD" id="cd12827">
    <property type="entry name" value="EcCorA_ZntB-like_u2"/>
    <property type="match status" value="1"/>
</dbReference>
<feature type="transmembrane region" description="Helical" evidence="7">
    <location>
        <begin position="286"/>
        <end position="307"/>
    </location>
</feature>
<dbReference type="HOGENOM" id="CLU_007127_8_1_12"/>
<dbReference type="InterPro" id="IPR047199">
    <property type="entry name" value="CorA-like"/>
</dbReference>
<feature type="region of interest" description="Disordered" evidence="6">
    <location>
        <begin position="324"/>
        <end position="352"/>
    </location>
</feature>
<dbReference type="Pfam" id="PF01544">
    <property type="entry name" value="CorA"/>
    <property type="match status" value="1"/>
</dbReference>
<dbReference type="EMBL" id="CP003155">
    <property type="protein sequence ID" value="AEV30707.1"/>
    <property type="molecule type" value="Genomic_DNA"/>
</dbReference>
<evidence type="ECO:0000256" key="5">
    <source>
        <dbReference type="ARBA" id="ARBA00023136"/>
    </source>
</evidence>
<dbReference type="GO" id="GO:0046873">
    <property type="term" value="F:metal ion transmembrane transporter activity"/>
    <property type="evidence" value="ECO:0007669"/>
    <property type="project" value="InterPro"/>
</dbReference>
<dbReference type="Gene3D" id="3.30.460.20">
    <property type="entry name" value="CorA soluble domain-like"/>
    <property type="match status" value="1"/>
</dbReference>
<keyword evidence="4 7" id="KW-1133">Transmembrane helix</keyword>
<gene>
    <name evidence="8" type="ordered locus">SpiGrapes_2957</name>
</gene>
<dbReference type="SUPFAM" id="SSF144083">
    <property type="entry name" value="Magnesium transport protein CorA, transmembrane region"/>
    <property type="match status" value="1"/>
</dbReference>
<evidence type="ECO:0000256" key="4">
    <source>
        <dbReference type="ARBA" id="ARBA00022989"/>
    </source>
</evidence>
<comment type="similarity">
    <text evidence="2">Belongs to the CorA metal ion transporter (MIT) (TC 1.A.35) family.</text>
</comment>
<evidence type="ECO:0000256" key="2">
    <source>
        <dbReference type="ARBA" id="ARBA00009765"/>
    </source>
</evidence>
<feature type="transmembrane region" description="Helical" evidence="7">
    <location>
        <begin position="256"/>
        <end position="274"/>
    </location>
</feature>
<keyword evidence="9" id="KW-1185">Reference proteome</keyword>
<sequence>MITIRNNVVTTNPGDPVQAASYTWVDARDVNRDDITLLEEQYAISSELLADIMDQDEQSRIEKEDDYVALIVRLPALADDCKGINQYAVPLGIVLYKDTVITICQSDSIVLEDFSRNRYRQYPVGTKEGFVISILGRAVMVYIRLLKYINRQKSLVEEQLHKSIMNYELIQLLQIQKSLVYFSTSLTTNEALLERLLKTPYFKISTEEEQDFLEDVITDNKQAIEMANIYASILTGTMDAFASVISNNMNVIMKRLTIISISLMFPTFIVSFYGMNLELPLMHFQYAWIVALLACGLSAFVGTWFLSDRRNQRLIQRTMQGGVLPEKEAMKRKERRREKRREKSKKKRSLVD</sequence>
<dbReference type="PANTHER" id="PTHR47891:SF2">
    <property type="entry name" value="MAGNESIUM AND COBALT TRANSPORTER"/>
    <property type="match status" value="1"/>
</dbReference>
<dbReference type="GO" id="GO:0016020">
    <property type="term" value="C:membrane"/>
    <property type="evidence" value="ECO:0007669"/>
    <property type="project" value="UniProtKB-SubCell"/>
</dbReference>
<reference evidence="8 9" key="1">
    <citation type="submission" date="2011-11" db="EMBL/GenBank/DDBJ databases">
        <title>Complete sequence of Spirochaeta sp. grapes.</title>
        <authorList>
            <consortium name="US DOE Joint Genome Institute"/>
            <person name="Lucas S."/>
            <person name="Han J."/>
            <person name="Lapidus A."/>
            <person name="Cheng J.-F."/>
            <person name="Goodwin L."/>
            <person name="Pitluck S."/>
            <person name="Peters L."/>
            <person name="Ovchinnikova G."/>
            <person name="Munk A.C."/>
            <person name="Detter J.C."/>
            <person name="Han C."/>
            <person name="Tapia R."/>
            <person name="Land M."/>
            <person name="Hauser L."/>
            <person name="Kyrpides N."/>
            <person name="Ivanova N."/>
            <person name="Pagani I."/>
            <person name="Ritalahtilisa K."/>
            <person name="Loeffler F."/>
            <person name="Woyke T."/>
        </authorList>
    </citation>
    <scope>NUCLEOTIDE SEQUENCE [LARGE SCALE GENOMIC DNA]</scope>
    <source>
        <strain evidence="9">ATCC BAA-1885 / DSM 22778 / Grapes</strain>
    </source>
</reference>
<accession>G8QXR3</accession>
<dbReference type="Gene3D" id="1.20.58.340">
    <property type="entry name" value="Magnesium transport protein CorA, transmembrane region"/>
    <property type="match status" value="2"/>
</dbReference>
<keyword evidence="3 7" id="KW-0812">Transmembrane</keyword>
<dbReference type="OrthoDB" id="9803416at2"/>
<dbReference type="SUPFAM" id="SSF143865">
    <property type="entry name" value="CorA soluble domain-like"/>
    <property type="match status" value="1"/>
</dbReference>
<feature type="compositionally biased region" description="Basic residues" evidence="6">
    <location>
        <begin position="332"/>
        <end position="352"/>
    </location>
</feature>
<name>G8QXR3_SPHPG</name>
<dbReference type="PANTHER" id="PTHR47891">
    <property type="entry name" value="TRANSPORTER-RELATED"/>
    <property type="match status" value="1"/>
</dbReference>
<evidence type="ECO:0000313" key="9">
    <source>
        <dbReference type="Proteomes" id="UP000005632"/>
    </source>
</evidence>
<evidence type="ECO:0000256" key="6">
    <source>
        <dbReference type="SAM" id="MobiDB-lite"/>
    </source>
</evidence>
<comment type="subcellular location">
    <subcellularLocation>
        <location evidence="1">Membrane</location>
        <topology evidence="1">Multi-pass membrane protein</topology>
    </subcellularLocation>
</comment>
<dbReference type="STRING" id="158190.SpiGrapes_2957"/>
<evidence type="ECO:0000256" key="1">
    <source>
        <dbReference type="ARBA" id="ARBA00004141"/>
    </source>
</evidence>
<organism evidence="8 9">
    <name type="scientific">Sphaerochaeta pleomorpha (strain ATCC BAA-1885 / DSM 22778 / Grapes)</name>
    <dbReference type="NCBI Taxonomy" id="158190"/>
    <lineage>
        <taxon>Bacteria</taxon>
        <taxon>Pseudomonadati</taxon>
        <taxon>Spirochaetota</taxon>
        <taxon>Spirochaetia</taxon>
        <taxon>Spirochaetales</taxon>
        <taxon>Sphaerochaetaceae</taxon>
        <taxon>Sphaerochaeta</taxon>
    </lineage>
</organism>
<dbReference type="RefSeq" id="WP_014271546.1">
    <property type="nucleotide sequence ID" value="NC_016633.1"/>
</dbReference>
<keyword evidence="5 7" id="KW-0472">Membrane</keyword>
<dbReference type="Proteomes" id="UP000005632">
    <property type="component" value="Chromosome"/>
</dbReference>